<dbReference type="OrthoDB" id="2188008at2759"/>
<dbReference type="EMBL" id="SBJO01000094">
    <property type="protein sequence ID" value="KAF9763167.1"/>
    <property type="molecule type" value="Genomic_DNA"/>
</dbReference>
<keyword evidence="2" id="KW-1185">Reference proteome</keyword>
<evidence type="ECO:0000313" key="2">
    <source>
        <dbReference type="Proteomes" id="UP000740883"/>
    </source>
</evidence>
<dbReference type="Proteomes" id="UP000740883">
    <property type="component" value="Unassembled WGS sequence"/>
</dbReference>
<dbReference type="AlphaFoldDB" id="A0A9P6GYX1"/>
<organism evidence="1 2">
    <name type="scientific">Nosema granulosis</name>
    <dbReference type="NCBI Taxonomy" id="83296"/>
    <lineage>
        <taxon>Eukaryota</taxon>
        <taxon>Fungi</taxon>
        <taxon>Fungi incertae sedis</taxon>
        <taxon>Microsporidia</taxon>
        <taxon>Nosematidae</taxon>
        <taxon>Nosema</taxon>
    </lineage>
</organism>
<accession>A0A9P6GYX1</accession>
<proteinExistence type="predicted"/>
<reference evidence="1 2" key="1">
    <citation type="journal article" date="2020" name="Genome Biol. Evol.">
        <title>Comparative genomics of strictly vertically transmitted, feminizing microsporidia endosymbionts of amphipod crustaceans.</title>
        <authorList>
            <person name="Cormier A."/>
            <person name="Chebbi M.A."/>
            <person name="Giraud I."/>
            <person name="Wattier R."/>
            <person name="Teixeira M."/>
            <person name="Gilbert C."/>
            <person name="Rigaud T."/>
            <person name="Cordaux R."/>
        </authorList>
    </citation>
    <scope>NUCLEOTIDE SEQUENCE [LARGE SCALE GENOMIC DNA]</scope>
    <source>
        <strain evidence="1 2">Ou3-Ou53</strain>
    </source>
</reference>
<protein>
    <submittedName>
        <fullName evidence="1">Uncharacterized protein</fullName>
    </submittedName>
</protein>
<evidence type="ECO:0000313" key="1">
    <source>
        <dbReference type="EMBL" id="KAF9763167.1"/>
    </source>
</evidence>
<sequence length="366" mass="43910">MDVEIICEICKSKCTLIDGDYICQEGHISKYVQEMAEELNVMLISKNLRKKQEKNLFKDYDISYKTLLMHNLLFCYLAESQGIQNEKYFSYFVNFLSGDTKGVFYEFKLDWNTLAVLLYLSKREEVQKKNELIFFNSFVDEISRVCLEKRIKHFKQVLVLKKSHFLHQNTSHGLHIRTEILNKLSLKGHPISMSEHRLYKETGLPNPQNEYNKILFRKDLRLTLEYLLKYLKHLTGIFNLEVTSEMIFYFEKFVYMREFNNTVAFPEDEVCYFLFLYDPSSTTLEDKILSFLRTNSKYFRGEVQKMLYKSGCNGHSRFFSGTFFYQRYLVEKKFYSFEFYLRRLKNLLVTKKNLSLKKEYVESDMI</sequence>
<name>A0A9P6GYX1_9MICR</name>
<comment type="caution">
    <text evidence="1">The sequence shown here is derived from an EMBL/GenBank/DDBJ whole genome shotgun (WGS) entry which is preliminary data.</text>
</comment>
<gene>
    <name evidence="1" type="ORF">NGRA_1460</name>
</gene>